<protein>
    <recommendedName>
        <fullName evidence="3">DYW domain-containing protein</fullName>
    </recommendedName>
</protein>
<organism evidence="1 2">
    <name type="scientific">Asparagus officinalis</name>
    <name type="common">Garden asparagus</name>
    <dbReference type="NCBI Taxonomy" id="4686"/>
    <lineage>
        <taxon>Eukaryota</taxon>
        <taxon>Viridiplantae</taxon>
        <taxon>Streptophyta</taxon>
        <taxon>Embryophyta</taxon>
        <taxon>Tracheophyta</taxon>
        <taxon>Spermatophyta</taxon>
        <taxon>Magnoliopsida</taxon>
        <taxon>Liliopsida</taxon>
        <taxon>Asparagales</taxon>
        <taxon>Asparagaceae</taxon>
        <taxon>Asparagoideae</taxon>
        <taxon>Asparagus</taxon>
    </lineage>
</organism>
<gene>
    <name evidence="1" type="ORF">A4U43_UnF8980</name>
</gene>
<dbReference type="PANTHER" id="PTHR47926">
    <property type="entry name" value="PENTATRICOPEPTIDE REPEAT-CONTAINING PROTEIN"/>
    <property type="match status" value="1"/>
</dbReference>
<proteinExistence type="predicted"/>
<dbReference type="GO" id="GO:0009451">
    <property type="term" value="P:RNA modification"/>
    <property type="evidence" value="ECO:0007669"/>
    <property type="project" value="InterPro"/>
</dbReference>
<dbReference type="PANTHER" id="PTHR47926:SF499">
    <property type="entry name" value="PENTATRICOPEPTIDE REPEAT-CONTAINING PROTEIN"/>
    <property type="match status" value="1"/>
</dbReference>
<dbReference type="InterPro" id="IPR046960">
    <property type="entry name" value="PPR_At4g14850-like_plant"/>
</dbReference>
<reference evidence="2" key="1">
    <citation type="journal article" date="2017" name="Nat. Commun.">
        <title>The asparagus genome sheds light on the origin and evolution of a young Y chromosome.</title>
        <authorList>
            <person name="Harkess A."/>
            <person name="Zhou J."/>
            <person name="Xu C."/>
            <person name="Bowers J.E."/>
            <person name="Van der Hulst R."/>
            <person name="Ayyampalayam S."/>
            <person name="Mercati F."/>
            <person name="Riccardi P."/>
            <person name="McKain M.R."/>
            <person name="Kakrana A."/>
            <person name="Tang H."/>
            <person name="Ray J."/>
            <person name="Groenendijk J."/>
            <person name="Arikit S."/>
            <person name="Mathioni S.M."/>
            <person name="Nakano M."/>
            <person name="Shan H."/>
            <person name="Telgmann-Rauber A."/>
            <person name="Kanno A."/>
            <person name="Yue Z."/>
            <person name="Chen H."/>
            <person name="Li W."/>
            <person name="Chen Y."/>
            <person name="Xu X."/>
            <person name="Zhang Y."/>
            <person name="Luo S."/>
            <person name="Chen H."/>
            <person name="Gao J."/>
            <person name="Mao Z."/>
            <person name="Pires J.C."/>
            <person name="Luo M."/>
            <person name="Kudrna D."/>
            <person name="Wing R.A."/>
            <person name="Meyers B.C."/>
            <person name="Yi K."/>
            <person name="Kong H."/>
            <person name="Lavrijsen P."/>
            <person name="Sunseri F."/>
            <person name="Falavigna A."/>
            <person name="Ye Y."/>
            <person name="Leebens-Mack J.H."/>
            <person name="Chen G."/>
        </authorList>
    </citation>
    <scope>NUCLEOTIDE SEQUENCE [LARGE SCALE GENOMIC DNA]</scope>
    <source>
        <strain evidence="2">cv. DH0086</strain>
    </source>
</reference>
<evidence type="ECO:0008006" key="3">
    <source>
        <dbReference type="Google" id="ProtNLM"/>
    </source>
</evidence>
<evidence type="ECO:0000313" key="2">
    <source>
        <dbReference type="Proteomes" id="UP000243459"/>
    </source>
</evidence>
<keyword evidence="2" id="KW-1185">Reference proteome</keyword>
<dbReference type="GO" id="GO:0003723">
    <property type="term" value="F:RNA binding"/>
    <property type="evidence" value="ECO:0007669"/>
    <property type="project" value="InterPro"/>
</dbReference>
<dbReference type="InterPro" id="IPR046848">
    <property type="entry name" value="E_motif"/>
</dbReference>
<dbReference type="Pfam" id="PF20431">
    <property type="entry name" value="E_motif"/>
    <property type="match status" value="1"/>
</dbReference>
<dbReference type="Proteomes" id="UP000243459">
    <property type="component" value="Unassembled WGS sequence"/>
</dbReference>
<dbReference type="Gramene" id="ONK54978">
    <property type="protein sequence ID" value="ONK54978"/>
    <property type="gene ID" value="A4U43_UnF8980"/>
</dbReference>
<name>A0A1R3L5U9_ASPOF</name>
<accession>A0A1R3L5U9</accession>
<dbReference type="AlphaFoldDB" id="A0A1R3L5U9"/>
<evidence type="ECO:0000313" key="1">
    <source>
        <dbReference type="EMBL" id="ONK54978.1"/>
    </source>
</evidence>
<sequence length="106" mass="12231">MSNIYADEGMWTDVWRMRRLMKARGMKKETGRSVIELDGVVHEFVKRGMKKETGRSVIELDGVVHEFVNGDCLHSCKEWIYDVARRLSNEMVFVSRKTSSGKGIHP</sequence>
<dbReference type="EMBL" id="KV863897">
    <property type="protein sequence ID" value="ONK54978.1"/>
    <property type="molecule type" value="Genomic_DNA"/>
</dbReference>